<evidence type="ECO:0000313" key="8">
    <source>
        <dbReference type="Proteomes" id="UP000238350"/>
    </source>
</evidence>
<dbReference type="GO" id="GO:0003676">
    <property type="term" value="F:nucleic acid binding"/>
    <property type="evidence" value="ECO:0007669"/>
    <property type="project" value="InterPro"/>
</dbReference>
<comment type="subcellular location">
    <subcellularLocation>
        <location evidence="1">Nucleus</location>
    </subcellularLocation>
</comment>
<feature type="domain" description="RSE1/DDB1/CPSF1 C-terminal" evidence="4">
    <location>
        <begin position="815"/>
        <end position="1130"/>
    </location>
</feature>
<reference evidence="7 8" key="1">
    <citation type="submission" date="2017-04" db="EMBL/GenBank/DDBJ databases">
        <title>Genome sequencing of [Candida] sorbophila.</title>
        <authorList>
            <person name="Ahn J.O."/>
        </authorList>
    </citation>
    <scope>NUCLEOTIDE SEQUENCE [LARGE SCALE GENOMIC DNA]</scope>
    <source>
        <strain evidence="7 8">DS02</strain>
    </source>
</reference>
<gene>
    <name evidence="7" type="ORF">B9G98_01567</name>
</gene>
<dbReference type="InterPro" id="IPR058543">
    <property type="entry name" value="Beta-prop_RSE1/DDB1/CPSF1_2nd"/>
</dbReference>
<dbReference type="InterPro" id="IPR004871">
    <property type="entry name" value="RSE1/DDB1/CPSF1_C"/>
</dbReference>
<feature type="domain" description="RSE1/DDB1/CPSF1 first beta-propeller" evidence="5">
    <location>
        <begin position="12"/>
        <end position="380"/>
    </location>
</feature>
<feature type="domain" description="RSE1/DDB1/CPSF1 second beta-propeller" evidence="6">
    <location>
        <begin position="481"/>
        <end position="737"/>
    </location>
</feature>
<organism evidence="7 8">
    <name type="scientific">Wickerhamiella sorbophila</name>
    <dbReference type="NCBI Taxonomy" id="45607"/>
    <lineage>
        <taxon>Eukaryota</taxon>
        <taxon>Fungi</taxon>
        <taxon>Dikarya</taxon>
        <taxon>Ascomycota</taxon>
        <taxon>Saccharomycotina</taxon>
        <taxon>Dipodascomycetes</taxon>
        <taxon>Dipodascales</taxon>
        <taxon>Trichomonascaceae</taxon>
        <taxon>Wickerhamiella</taxon>
    </lineage>
</organism>
<dbReference type="GO" id="GO:0006397">
    <property type="term" value="P:mRNA processing"/>
    <property type="evidence" value="ECO:0007669"/>
    <property type="project" value="UniProtKB-KW"/>
</dbReference>
<evidence type="ECO:0000256" key="1">
    <source>
        <dbReference type="ARBA" id="ARBA00004123"/>
    </source>
</evidence>
<accession>A0A2T0FG53</accession>
<dbReference type="InterPro" id="IPR050358">
    <property type="entry name" value="RSE1/DDB1/CFT1"/>
</dbReference>
<dbReference type="RefSeq" id="XP_024663893.1">
    <property type="nucleotide sequence ID" value="XM_024808125.1"/>
</dbReference>
<sequence length="1163" mass="128492">MHLYRELTSPTVVTHSVTCNLSSEEESLVVVRGNSLLQVYNLKPVEKVGAHGGDNLSELTLETVRIASKLVFVAEFPMDGYVVSLQKFRRSDYPNDLIVVVFKYAKMVVLAWDSKTMAFEPVSMHYYEGDLPKEHFFNPEFQCKLSVDSSYHSMSLLYQHDRLAMLAFPVLSDVDVLEIPFLPSVLLNAVDLDVFCTNIVDMAYRHGYAEPTLSVLFTPKRTWTGTLGLEKDNVTYIVVSVDMQRRRSTLLSKISNLPYDICQIVPLEESIGGTLLLGANSIVLVDSLQKTGVNEYSSFESELSIDLNQAQICQLPNTSHVLIATQAGVLYDLEFSVYGKKKFKITELTDIDKCFQPTTMSCIGSNLFIGCQGSNAKLFSWSYAQINGTSVVVNDPVDEIDEIYHALETNNVKEGKILFCLDDELASTGPMGALTSLGDTLTVATGYGTSGGFTNLFKTVWPIHRDRLSLGRPHNIWGLGSYLLASFATESRLFRGPDFDPVTVGDFDLRNPTLEAQLVKDNRIVHVHTRGIATYDAQFTKLAHIEFDSEAVIAIASSDVIVVQFEGLIRAYNHSLTEVSASQGQDAIGAFGTQMMSSQAGHVMIGSSDYYFGSFARFVSICNEPVLSDEPVTQVVAAKLGDNILANNVLAIIIGDVLSIYQPSGDSFVKVFATTVGGDAVVVPLNISNYQVLFVTGRHPHILMKSTASPIRCHPFGHRRVVSITTLDTDIVYTDSKYRVNVVSLDEALDYTTSEWPHQKFTLGEPISALAFDRNTNLLLAGCNTPVSREALLDNGQPMEGTKPDASFKGNTFQGRLKLVSPDTGYVYTDFEFSDNEAVVSIEVVTLQMGELADLREDFVVVGTALLLNEDEASNGYFHMFAIKEVHSDMKGYRLEKVSEELVRGAVTGICEIEGGGVVAGQGQKIMMRRYRDVYSIEPVAFYDAAIHIEDLKSLRNLIAVGDAIQGVSLLSAGVEPYRMDLLARDHDFDTKVGCLEFISSEDRNDLHIAIVDINGRLRIDQFDPDTPSSMGGSHLVTQSEIFIGRRVNAMTLVYGEGKSLVPIGGSTDGVLVTVEPLNEMDFKALYVVTEQMADKEQSIACLNPRDYRTLGCKPSPQAVIDFRAAQNFLMLTRDRQLHYSRKLGQHGLIQVFDAITRQSFDF</sequence>
<evidence type="ECO:0000256" key="3">
    <source>
        <dbReference type="ARBA" id="ARBA00023242"/>
    </source>
</evidence>
<comment type="caution">
    <text evidence="7">The sequence shown here is derived from an EMBL/GenBank/DDBJ whole genome shotgun (WGS) entry which is preliminary data.</text>
</comment>
<dbReference type="STRING" id="45607.A0A2T0FG53"/>
<evidence type="ECO:0000313" key="7">
    <source>
        <dbReference type="EMBL" id="PRT53947.1"/>
    </source>
</evidence>
<keyword evidence="2" id="KW-0507">mRNA processing</keyword>
<evidence type="ECO:0000259" key="6">
    <source>
        <dbReference type="Pfam" id="PF23726"/>
    </source>
</evidence>
<evidence type="ECO:0000259" key="4">
    <source>
        <dbReference type="Pfam" id="PF03178"/>
    </source>
</evidence>
<dbReference type="OrthoDB" id="6109at2759"/>
<dbReference type="Pfam" id="PF03178">
    <property type="entry name" value="CPSF_A"/>
    <property type="match status" value="1"/>
</dbReference>
<dbReference type="EMBL" id="NDIQ01000001">
    <property type="protein sequence ID" value="PRT53947.1"/>
    <property type="molecule type" value="Genomic_DNA"/>
</dbReference>
<proteinExistence type="predicted"/>
<evidence type="ECO:0000259" key="5">
    <source>
        <dbReference type="Pfam" id="PF10433"/>
    </source>
</evidence>
<dbReference type="Pfam" id="PF23726">
    <property type="entry name" value="Beta-prop_RSE1_2nd"/>
    <property type="match status" value="1"/>
</dbReference>
<dbReference type="InterPro" id="IPR018846">
    <property type="entry name" value="Beta-prop_RSE1/DDB1/CPSF1_1st"/>
</dbReference>
<evidence type="ECO:0000256" key="2">
    <source>
        <dbReference type="ARBA" id="ARBA00022664"/>
    </source>
</evidence>
<dbReference type="PANTHER" id="PTHR10644">
    <property type="entry name" value="DNA REPAIR/RNA PROCESSING CPSF FAMILY"/>
    <property type="match status" value="1"/>
</dbReference>
<dbReference type="Gene3D" id="2.130.10.10">
    <property type="entry name" value="YVTN repeat-like/Quinoprotein amine dehydrogenase"/>
    <property type="match status" value="2"/>
</dbReference>
<dbReference type="InterPro" id="IPR015943">
    <property type="entry name" value="WD40/YVTN_repeat-like_dom_sf"/>
</dbReference>
<keyword evidence="3" id="KW-0539">Nucleus</keyword>
<dbReference type="GO" id="GO:0005634">
    <property type="term" value="C:nucleus"/>
    <property type="evidence" value="ECO:0007669"/>
    <property type="project" value="UniProtKB-SubCell"/>
</dbReference>
<protein>
    <submittedName>
        <fullName evidence="7">Protein CFT1</fullName>
    </submittedName>
</protein>
<dbReference type="AlphaFoldDB" id="A0A2T0FG53"/>
<keyword evidence="8" id="KW-1185">Reference proteome</keyword>
<dbReference type="Pfam" id="PF10433">
    <property type="entry name" value="Beta-prop_RSE1_1st"/>
    <property type="match status" value="1"/>
</dbReference>
<name>A0A2T0FG53_9ASCO</name>
<dbReference type="Proteomes" id="UP000238350">
    <property type="component" value="Unassembled WGS sequence"/>
</dbReference>
<dbReference type="GeneID" id="36515316"/>